<dbReference type="PANTHER" id="PTHR43157">
    <property type="entry name" value="PHOSPHATIDYLINOSITOL-GLYCAN BIOSYNTHESIS CLASS F PROTEIN-RELATED"/>
    <property type="match status" value="1"/>
</dbReference>
<sequence>MRVLVTDATGQVGHRVVTRLLADQHTVSGLVTGEVPGNADDLTYTAWPRADKALAGLLAGIDCVIIPDLAGSWPDGVSLDRLTALIGAAAQNGVKRVVVVGSTRVYRKGGMSTATALEGSPQVARDATDDPLTRAALGLEAALREFGNDIDCVAIRVPEVISPENEAAQAMVRSIIEKAASEVLPEVYQPVDADNLAETLIVAARAPRAVGHAINVAGPLAAAHDDVVREVRRLAAILQEFQPSEVFKRPDYAPAPLAWATDRSRSLLPKVPAKLVWTNLAEVTQQVIHQWRDSGRLAPKEFAMSPAKKAIEYRETPLKGRVAVVTGATDGIGRATALMLAQMGAKVICTGRNKVAGKELIAQMRADKRMVAGRFIAADLTIQAQVHALADKVIEIAPKIDILINNAGAAYGARTETVDGVEATLALNAVAPFLLTQLLSEQLKAADAARVVNVSSDAHRRGLQGLQDLQSTQDYEPMMAYATSKLAGVLLSRALAEQLKNAESTVSIHMVHPGDVRTDIETKNGLNAGVPDDLGPQAKQRMNTIREARRMQLISPEEAAAYVVNVAMSPEFAGKNGLYVSKAEVDQVYNTGSVSQTAWQVWAQCAELAGIEDANGNDAALPAEAPETA</sequence>
<dbReference type="STRING" id="1454373.ACMU_12005"/>
<dbReference type="AlphaFoldDB" id="A0A037ZH27"/>
<reference evidence="3 4" key="1">
    <citation type="submission" date="2014-03" db="EMBL/GenBank/DDBJ databases">
        <title>Draft Genome Sequence of Actibacterium mucosum KCTC 23349, a Marine Alphaproteobacterium with Complex Ionic Requirements Isolated from Mediterranean Seawater at Malvarrosa Beach, Valencia, Spain.</title>
        <authorList>
            <person name="Arahal D.R."/>
            <person name="Shao Z."/>
            <person name="Lai Q."/>
            <person name="Pujalte M.J."/>
        </authorList>
    </citation>
    <scope>NUCLEOTIDE SEQUENCE [LARGE SCALE GENOMIC DNA]</scope>
    <source>
        <strain evidence="3 4">KCTC 23349</strain>
    </source>
</reference>
<dbReference type="InterPro" id="IPR016040">
    <property type="entry name" value="NAD(P)-bd_dom"/>
</dbReference>
<evidence type="ECO:0000259" key="2">
    <source>
        <dbReference type="Pfam" id="PF13460"/>
    </source>
</evidence>
<dbReference type="Proteomes" id="UP000026249">
    <property type="component" value="Unassembled WGS sequence"/>
</dbReference>
<dbReference type="EMBL" id="JFKE01000004">
    <property type="protein sequence ID" value="KAJ55413.1"/>
    <property type="molecule type" value="Genomic_DNA"/>
</dbReference>
<dbReference type="PANTHER" id="PTHR43157:SF31">
    <property type="entry name" value="PHOSPHATIDYLINOSITOL-GLYCAN BIOSYNTHESIS CLASS F PROTEIN"/>
    <property type="match status" value="1"/>
</dbReference>
<accession>A0A037ZH27</accession>
<dbReference type="Gene3D" id="3.40.50.720">
    <property type="entry name" value="NAD(P)-binding Rossmann-like Domain"/>
    <property type="match status" value="2"/>
</dbReference>
<dbReference type="GO" id="GO:0016491">
    <property type="term" value="F:oxidoreductase activity"/>
    <property type="evidence" value="ECO:0007669"/>
    <property type="project" value="UniProtKB-KW"/>
</dbReference>
<evidence type="ECO:0000256" key="1">
    <source>
        <dbReference type="ARBA" id="ARBA00023002"/>
    </source>
</evidence>
<keyword evidence="4" id="KW-1185">Reference proteome</keyword>
<dbReference type="InterPro" id="IPR002347">
    <property type="entry name" value="SDR_fam"/>
</dbReference>
<evidence type="ECO:0000313" key="4">
    <source>
        <dbReference type="Proteomes" id="UP000026249"/>
    </source>
</evidence>
<dbReference type="PRINTS" id="PR00080">
    <property type="entry name" value="SDRFAMILY"/>
</dbReference>
<comment type="caution">
    <text evidence="3">The sequence shown here is derived from an EMBL/GenBank/DDBJ whole genome shotgun (WGS) entry which is preliminary data.</text>
</comment>
<keyword evidence="1" id="KW-0560">Oxidoreductase</keyword>
<evidence type="ECO:0000313" key="3">
    <source>
        <dbReference type="EMBL" id="KAJ55413.1"/>
    </source>
</evidence>
<dbReference type="PRINTS" id="PR00081">
    <property type="entry name" value="GDHRDH"/>
</dbReference>
<dbReference type="OrthoDB" id="109589at2"/>
<dbReference type="Pfam" id="PF13460">
    <property type="entry name" value="NAD_binding_10"/>
    <property type="match status" value="1"/>
</dbReference>
<gene>
    <name evidence="3" type="ORF">ACMU_12005</name>
</gene>
<proteinExistence type="predicted"/>
<dbReference type="InterPro" id="IPR036291">
    <property type="entry name" value="NAD(P)-bd_dom_sf"/>
</dbReference>
<organism evidence="3 4">
    <name type="scientific">Actibacterium mucosum KCTC 23349</name>
    <dbReference type="NCBI Taxonomy" id="1454373"/>
    <lineage>
        <taxon>Bacteria</taxon>
        <taxon>Pseudomonadati</taxon>
        <taxon>Pseudomonadota</taxon>
        <taxon>Alphaproteobacteria</taxon>
        <taxon>Rhodobacterales</taxon>
        <taxon>Roseobacteraceae</taxon>
        <taxon>Actibacterium</taxon>
    </lineage>
</organism>
<protein>
    <recommendedName>
        <fullName evidence="2">NAD(P)-binding domain-containing protein</fullName>
    </recommendedName>
</protein>
<dbReference type="PROSITE" id="PS00061">
    <property type="entry name" value="ADH_SHORT"/>
    <property type="match status" value="1"/>
</dbReference>
<dbReference type="SUPFAM" id="SSF51735">
    <property type="entry name" value="NAD(P)-binding Rossmann-fold domains"/>
    <property type="match status" value="2"/>
</dbReference>
<dbReference type="Pfam" id="PF00106">
    <property type="entry name" value="adh_short"/>
    <property type="match status" value="1"/>
</dbReference>
<dbReference type="InterPro" id="IPR020904">
    <property type="entry name" value="Sc_DH/Rdtase_CS"/>
</dbReference>
<feature type="domain" description="NAD(P)-binding" evidence="2">
    <location>
        <begin position="8"/>
        <end position="108"/>
    </location>
</feature>
<dbReference type="RefSeq" id="WP_051588248.1">
    <property type="nucleotide sequence ID" value="NZ_JFKE01000004.1"/>
</dbReference>
<name>A0A037ZH27_9RHOB</name>